<keyword evidence="1" id="KW-1133">Transmembrane helix</keyword>
<feature type="transmembrane region" description="Helical" evidence="1">
    <location>
        <begin position="70"/>
        <end position="89"/>
    </location>
</feature>
<dbReference type="InterPro" id="IPR020509">
    <property type="entry name" value="Uncharacterised_YnzE"/>
</dbReference>
<proteinExistence type="predicted"/>
<dbReference type="EMBL" id="JACSPV010000067">
    <property type="protein sequence ID" value="MBD8007563.1"/>
    <property type="molecule type" value="Genomic_DNA"/>
</dbReference>
<keyword evidence="3" id="KW-1185">Reference proteome</keyword>
<feature type="transmembrane region" description="Helical" evidence="1">
    <location>
        <begin position="38"/>
        <end position="63"/>
    </location>
</feature>
<keyword evidence="1" id="KW-0812">Transmembrane</keyword>
<evidence type="ECO:0000256" key="1">
    <source>
        <dbReference type="SAM" id="Phobius"/>
    </source>
</evidence>
<comment type="caution">
    <text evidence="2">The sequence shown here is derived from an EMBL/GenBank/DDBJ whole genome shotgun (WGS) entry which is preliminary data.</text>
</comment>
<name>A0ABR8VS43_9BACI</name>
<protein>
    <submittedName>
        <fullName evidence="2">DUF5367 family protein</fullName>
    </submittedName>
</protein>
<keyword evidence="1" id="KW-0472">Membrane</keyword>
<feature type="transmembrane region" description="Helical" evidence="1">
    <location>
        <begin position="7"/>
        <end position="26"/>
    </location>
</feature>
<gene>
    <name evidence="2" type="ORF">H9631_21205</name>
</gene>
<organism evidence="2 3">
    <name type="scientific">Bacillus norwichensis</name>
    <dbReference type="NCBI Taxonomy" id="2762217"/>
    <lineage>
        <taxon>Bacteria</taxon>
        <taxon>Bacillati</taxon>
        <taxon>Bacillota</taxon>
        <taxon>Bacilli</taxon>
        <taxon>Bacillales</taxon>
        <taxon>Bacillaceae</taxon>
        <taxon>Bacillus</taxon>
    </lineage>
</organism>
<evidence type="ECO:0000313" key="2">
    <source>
        <dbReference type="EMBL" id="MBD8007563.1"/>
    </source>
</evidence>
<sequence length="138" mass="15632">MKGYLFTAMWGVLVWLFATLFFRFFGERVLFSPVTDEFVISIFLLLVGTSILLCGVTYVYLLFDKANNAPLKFGVIGTIIGLALDTFTLSNHDMVFPTLDDSQMIAFTVWMSFAYALYLVIPLLFNLNLFIHSESLGK</sequence>
<feature type="transmembrane region" description="Helical" evidence="1">
    <location>
        <begin position="109"/>
        <end position="131"/>
    </location>
</feature>
<dbReference type="Proteomes" id="UP000648182">
    <property type="component" value="Unassembled WGS sequence"/>
</dbReference>
<dbReference type="RefSeq" id="WP_191816302.1">
    <property type="nucleotide sequence ID" value="NZ_JACSPV010000067.1"/>
</dbReference>
<dbReference type="Pfam" id="PF17329">
    <property type="entry name" value="DUF5367"/>
    <property type="match status" value="1"/>
</dbReference>
<evidence type="ECO:0000313" key="3">
    <source>
        <dbReference type="Proteomes" id="UP000648182"/>
    </source>
</evidence>
<reference evidence="2 3" key="1">
    <citation type="submission" date="2020-08" db="EMBL/GenBank/DDBJ databases">
        <title>A Genomic Blueprint of the Chicken Gut Microbiome.</title>
        <authorList>
            <person name="Gilroy R."/>
            <person name="Ravi A."/>
            <person name="Getino M."/>
            <person name="Pursley I."/>
            <person name="Horton D.L."/>
            <person name="Alikhan N.-F."/>
            <person name="Baker D."/>
            <person name="Gharbi K."/>
            <person name="Hall N."/>
            <person name="Watson M."/>
            <person name="Adriaenssens E.M."/>
            <person name="Foster-Nyarko E."/>
            <person name="Jarju S."/>
            <person name="Secka A."/>
            <person name="Antonio M."/>
            <person name="Oren A."/>
            <person name="Chaudhuri R."/>
            <person name="La Ragione R.M."/>
            <person name="Hildebrand F."/>
            <person name="Pallen M.J."/>
        </authorList>
    </citation>
    <scope>NUCLEOTIDE SEQUENCE [LARGE SCALE GENOMIC DNA]</scope>
    <source>
        <strain evidence="2 3">Sa1BUA2</strain>
    </source>
</reference>
<accession>A0ABR8VS43</accession>